<keyword evidence="6" id="KW-1185">Reference proteome</keyword>
<dbReference type="PANTHER" id="PTHR34069:SF2">
    <property type="entry name" value="BETA-KETOACYL-[ACYL-CARRIER-PROTEIN] SYNTHASE III"/>
    <property type="match status" value="1"/>
</dbReference>
<evidence type="ECO:0000256" key="2">
    <source>
        <dbReference type="ARBA" id="ARBA00023315"/>
    </source>
</evidence>
<feature type="domain" description="Beta-ketoacyl-[acyl-carrier-protein] synthase III C-terminal" evidence="4">
    <location>
        <begin position="288"/>
        <end position="364"/>
    </location>
</feature>
<dbReference type="CDD" id="cd00827">
    <property type="entry name" value="init_cond_enzymes"/>
    <property type="match status" value="1"/>
</dbReference>
<keyword evidence="2 5" id="KW-0012">Acyltransferase</keyword>
<feature type="domain" description="Thiolase N-terminal" evidence="3">
    <location>
        <begin position="58"/>
        <end position="159"/>
    </location>
</feature>
<name>A0A518GTF2_9PLAN</name>
<reference evidence="5 6" key="1">
    <citation type="submission" date="2019-02" db="EMBL/GenBank/DDBJ databases">
        <title>Deep-cultivation of Planctomycetes and their phenomic and genomic characterization uncovers novel biology.</title>
        <authorList>
            <person name="Wiegand S."/>
            <person name="Jogler M."/>
            <person name="Boedeker C."/>
            <person name="Pinto D."/>
            <person name="Vollmers J."/>
            <person name="Rivas-Marin E."/>
            <person name="Kohn T."/>
            <person name="Peeters S.H."/>
            <person name="Heuer A."/>
            <person name="Rast P."/>
            <person name="Oberbeckmann S."/>
            <person name="Bunk B."/>
            <person name="Jeske O."/>
            <person name="Meyerdierks A."/>
            <person name="Storesund J.E."/>
            <person name="Kallscheuer N."/>
            <person name="Luecker S."/>
            <person name="Lage O.M."/>
            <person name="Pohl T."/>
            <person name="Merkel B.J."/>
            <person name="Hornburger P."/>
            <person name="Mueller R.-W."/>
            <person name="Bruemmer F."/>
            <person name="Labrenz M."/>
            <person name="Spormann A.M."/>
            <person name="Op den Camp H."/>
            <person name="Overmann J."/>
            <person name="Amann R."/>
            <person name="Jetten M.S.M."/>
            <person name="Mascher T."/>
            <person name="Medema M.H."/>
            <person name="Devos D.P."/>
            <person name="Kaster A.-K."/>
            <person name="Ovreas L."/>
            <person name="Rohde M."/>
            <person name="Galperin M.Y."/>
            <person name="Jogler C."/>
        </authorList>
    </citation>
    <scope>NUCLEOTIDE SEQUENCE [LARGE SCALE GENOMIC DNA]</scope>
    <source>
        <strain evidence="5 6">Spb1</strain>
    </source>
</reference>
<dbReference type="SUPFAM" id="SSF53901">
    <property type="entry name" value="Thiolase-like"/>
    <property type="match status" value="2"/>
</dbReference>
<dbReference type="KEGG" id="peh:Spb1_38080"/>
<evidence type="ECO:0000256" key="1">
    <source>
        <dbReference type="ARBA" id="ARBA00022679"/>
    </source>
</evidence>
<dbReference type="NCBIfam" id="NF005293">
    <property type="entry name" value="PRK06816.1"/>
    <property type="match status" value="1"/>
</dbReference>
<evidence type="ECO:0000313" key="5">
    <source>
        <dbReference type="EMBL" id="QDV31862.1"/>
    </source>
</evidence>
<sequence>MSDVYISGVSSFLPNDPVDNENIENVLGRINGRSSKVKDWVLDYNGIRTRHYALNPQTMQPTHTNAEMTALAVRQLLTNHNLSLSDIECLACGTSSADQIIPNHAAMVHGELGCPPCEIASTTGVCCSGMTAMKYAIMNVKSGLAKMSVATGSELASLSFRASRFTPQIDRQITEFNQEPMLAFENDFLRWMLSDGAGAVLVTPQPSAEGCSLRVDWIEFRSFANDFETCMYFGGIKTPDGNLEGFRIVDDPLELVGRGYLSLAQDVRVLRSNLPKTVRDTFVHCQSKYGLEEDEVDWILPHYSSEGFREPLQKGLKEVGFNLPEDRWFTNLHTKGNTGSASIYIILDEFISSGRAQPGDRVLCFIPESARFTMCFMHLTVV</sequence>
<protein>
    <submittedName>
        <fullName evidence="5">3-oxoacyl-[acyl-carrier-protein] synthase 3 protein 1</fullName>
        <ecNumber evidence="5">2.3.1.180</ecNumber>
    </submittedName>
</protein>
<evidence type="ECO:0000259" key="4">
    <source>
        <dbReference type="Pfam" id="PF08541"/>
    </source>
</evidence>
<dbReference type="AlphaFoldDB" id="A0A518GTF2"/>
<gene>
    <name evidence="5" type="primary">fabH1</name>
    <name evidence="5" type="ORF">Spb1_38080</name>
</gene>
<dbReference type="InterPro" id="IPR016039">
    <property type="entry name" value="Thiolase-like"/>
</dbReference>
<keyword evidence="1 5" id="KW-0808">Transferase</keyword>
<dbReference type="EMBL" id="CP036299">
    <property type="protein sequence ID" value="QDV31862.1"/>
    <property type="molecule type" value="Genomic_DNA"/>
</dbReference>
<organism evidence="5 6">
    <name type="scientific">Planctopirus ephydatiae</name>
    <dbReference type="NCBI Taxonomy" id="2528019"/>
    <lineage>
        <taxon>Bacteria</taxon>
        <taxon>Pseudomonadati</taxon>
        <taxon>Planctomycetota</taxon>
        <taxon>Planctomycetia</taxon>
        <taxon>Planctomycetales</taxon>
        <taxon>Planctomycetaceae</taxon>
        <taxon>Planctopirus</taxon>
    </lineage>
</organism>
<dbReference type="OrthoDB" id="2514738at2"/>
<evidence type="ECO:0000313" key="6">
    <source>
        <dbReference type="Proteomes" id="UP000315349"/>
    </source>
</evidence>
<dbReference type="GO" id="GO:0044550">
    <property type="term" value="P:secondary metabolite biosynthetic process"/>
    <property type="evidence" value="ECO:0007669"/>
    <property type="project" value="TreeGrafter"/>
</dbReference>
<dbReference type="PANTHER" id="PTHR34069">
    <property type="entry name" value="3-OXOACYL-[ACYL-CARRIER-PROTEIN] SYNTHASE 3"/>
    <property type="match status" value="1"/>
</dbReference>
<evidence type="ECO:0000259" key="3">
    <source>
        <dbReference type="Pfam" id="PF00108"/>
    </source>
</evidence>
<dbReference type="Pfam" id="PF08541">
    <property type="entry name" value="ACP_syn_III_C"/>
    <property type="match status" value="1"/>
</dbReference>
<dbReference type="GO" id="GO:0033818">
    <property type="term" value="F:beta-ketoacyl-acyl-carrier-protein synthase III activity"/>
    <property type="evidence" value="ECO:0007669"/>
    <property type="project" value="UniProtKB-EC"/>
</dbReference>
<dbReference type="InterPro" id="IPR013747">
    <property type="entry name" value="ACP_syn_III_C"/>
</dbReference>
<dbReference type="Gene3D" id="3.40.47.10">
    <property type="match status" value="2"/>
</dbReference>
<dbReference type="Pfam" id="PF00108">
    <property type="entry name" value="Thiolase_N"/>
    <property type="match status" value="1"/>
</dbReference>
<dbReference type="Proteomes" id="UP000315349">
    <property type="component" value="Chromosome"/>
</dbReference>
<accession>A0A518GTF2</accession>
<proteinExistence type="predicted"/>
<dbReference type="InterPro" id="IPR020616">
    <property type="entry name" value="Thiolase_N"/>
</dbReference>
<dbReference type="RefSeq" id="WP_145303422.1">
    <property type="nucleotide sequence ID" value="NZ_CP036299.1"/>
</dbReference>
<dbReference type="EC" id="2.3.1.180" evidence="5"/>